<accession>A0A2P2M194</accession>
<dbReference type="AlphaFoldDB" id="A0A2P2M194"/>
<dbReference type="EMBL" id="GGEC01043493">
    <property type="protein sequence ID" value="MBX23977.1"/>
    <property type="molecule type" value="Transcribed_RNA"/>
</dbReference>
<reference evidence="1" key="1">
    <citation type="submission" date="2018-02" db="EMBL/GenBank/DDBJ databases">
        <title>Rhizophora mucronata_Transcriptome.</title>
        <authorList>
            <person name="Meera S.P."/>
            <person name="Sreeshan A."/>
            <person name="Augustine A."/>
        </authorList>
    </citation>
    <scope>NUCLEOTIDE SEQUENCE</scope>
    <source>
        <tissue evidence="1">Leaf</tissue>
    </source>
</reference>
<evidence type="ECO:0000313" key="1">
    <source>
        <dbReference type="EMBL" id="MBX23978.1"/>
    </source>
</evidence>
<sequence>MTRSLKSDMMQFPSFFFQEKNLICGFLWLPMLRYFV</sequence>
<protein>
    <submittedName>
        <fullName evidence="1">Uncharacterized protein</fullName>
    </submittedName>
</protein>
<proteinExistence type="predicted"/>
<dbReference type="EMBL" id="GGEC01043494">
    <property type="protein sequence ID" value="MBX23978.1"/>
    <property type="molecule type" value="Transcribed_RNA"/>
</dbReference>
<organism evidence="1">
    <name type="scientific">Rhizophora mucronata</name>
    <name type="common">Asiatic mangrove</name>
    <dbReference type="NCBI Taxonomy" id="61149"/>
    <lineage>
        <taxon>Eukaryota</taxon>
        <taxon>Viridiplantae</taxon>
        <taxon>Streptophyta</taxon>
        <taxon>Embryophyta</taxon>
        <taxon>Tracheophyta</taxon>
        <taxon>Spermatophyta</taxon>
        <taxon>Magnoliopsida</taxon>
        <taxon>eudicotyledons</taxon>
        <taxon>Gunneridae</taxon>
        <taxon>Pentapetalae</taxon>
        <taxon>rosids</taxon>
        <taxon>fabids</taxon>
        <taxon>Malpighiales</taxon>
        <taxon>Rhizophoraceae</taxon>
        <taxon>Rhizophora</taxon>
    </lineage>
</organism>
<name>A0A2P2M194_RHIMU</name>